<evidence type="ECO:0000256" key="3">
    <source>
        <dbReference type="ARBA" id="ARBA00023002"/>
    </source>
</evidence>
<dbReference type="PROSITE" id="PS51352">
    <property type="entry name" value="THIOREDOXIN_2"/>
    <property type="match status" value="1"/>
</dbReference>
<dbReference type="eggNOG" id="COG0678">
    <property type="taxonomic scope" value="Bacteria"/>
</dbReference>
<comment type="catalytic activity">
    <reaction evidence="6">
        <text>a hydroperoxide + 2 glutathione = an alcohol + glutathione disulfide + H2O</text>
        <dbReference type="Rhea" id="RHEA:62632"/>
        <dbReference type="ChEBI" id="CHEBI:15377"/>
        <dbReference type="ChEBI" id="CHEBI:30879"/>
        <dbReference type="ChEBI" id="CHEBI:35924"/>
        <dbReference type="ChEBI" id="CHEBI:57925"/>
        <dbReference type="ChEBI" id="CHEBI:58297"/>
        <dbReference type="EC" id="1.11.1.27"/>
    </reaction>
</comment>
<evidence type="ECO:0000256" key="4">
    <source>
        <dbReference type="ARBA" id="ARBA00023284"/>
    </source>
</evidence>
<dbReference type="PANTHER" id="PTHR10430:SF16">
    <property type="entry name" value="PEROXIREDOXIN-5, MITOCHONDRIAL"/>
    <property type="match status" value="1"/>
</dbReference>
<dbReference type="EC" id="1.11.1.27" evidence="6"/>
<dbReference type="GO" id="GO:0042744">
    <property type="term" value="P:hydrogen peroxide catabolic process"/>
    <property type="evidence" value="ECO:0007669"/>
    <property type="project" value="TreeGrafter"/>
</dbReference>
<gene>
    <name evidence="8" type="ORF">N800_01310</name>
</gene>
<reference evidence="8 9" key="1">
    <citation type="submission" date="2013-08" db="EMBL/GenBank/DDBJ databases">
        <title>Genome sequencing of Lysobacter.</title>
        <authorList>
            <person name="Zhang S."/>
            <person name="Wang G."/>
        </authorList>
    </citation>
    <scope>NUCLEOTIDE SEQUENCE [LARGE SCALE GENOMIC DNA]</scope>
    <source>
        <strain evidence="8 9">GH1-9</strain>
    </source>
</reference>
<dbReference type="SUPFAM" id="SSF52833">
    <property type="entry name" value="Thioredoxin-like"/>
    <property type="match status" value="1"/>
</dbReference>
<dbReference type="AlphaFoldDB" id="A0A0A0F0L3"/>
<comment type="similarity">
    <text evidence="6">Belongs to the peroxiredoxin family. Prx5 subfamily.</text>
</comment>
<evidence type="ECO:0000313" key="8">
    <source>
        <dbReference type="EMBL" id="KGM54947.1"/>
    </source>
</evidence>
<keyword evidence="1 6" id="KW-0575">Peroxidase</keyword>
<comment type="function">
    <text evidence="6">Thiol-specific peroxidase that catalyzes the reduction of hydrogen peroxide and organic hydroperoxides to water and alcohols, respectively. Plays a role in cell protection against oxidative stress by detoxifying peroxides.</text>
</comment>
<proteinExistence type="inferred from homology"/>
<dbReference type="InterPro" id="IPR013766">
    <property type="entry name" value="Thioredoxin_domain"/>
</dbReference>
<evidence type="ECO:0000256" key="6">
    <source>
        <dbReference type="RuleBase" id="RU366011"/>
    </source>
</evidence>
<keyword evidence="2 6" id="KW-0049">Antioxidant</keyword>
<keyword evidence="4 6" id="KW-0676">Redox-active center</keyword>
<dbReference type="GO" id="GO:0045454">
    <property type="term" value="P:cell redox homeostasis"/>
    <property type="evidence" value="ECO:0007669"/>
    <property type="project" value="TreeGrafter"/>
</dbReference>
<organism evidence="8 9">
    <name type="scientific">Lysobacter daejeonensis GH1-9</name>
    <dbReference type="NCBI Taxonomy" id="1385517"/>
    <lineage>
        <taxon>Bacteria</taxon>
        <taxon>Pseudomonadati</taxon>
        <taxon>Pseudomonadota</taxon>
        <taxon>Gammaproteobacteria</taxon>
        <taxon>Lysobacterales</taxon>
        <taxon>Lysobacteraceae</taxon>
        <taxon>Aerolutibacter</taxon>
    </lineage>
</organism>
<dbReference type="OrthoDB" id="9800621at2"/>
<dbReference type="EMBL" id="AVPU01000008">
    <property type="protein sequence ID" value="KGM54947.1"/>
    <property type="molecule type" value="Genomic_DNA"/>
</dbReference>
<dbReference type="GO" id="GO:0034599">
    <property type="term" value="P:cellular response to oxidative stress"/>
    <property type="evidence" value="ECO:0007669"/>
    <property type="project" value="InterPro"/>
</dbReference>
<evidence type="ECO:0000259" key="7">
    <source>
        <dbReference type="PROSITE" id="PS51352"/>
    </source>
</evidence>
<dbReference type="InterPro" id="IPR013740">
    <property type="entry name" value="Redoxin"/>
</dbReference>
<dbReference type="Proteomes" id="UP000029998">
    <property type="component" value="Unassembled WGS sequence"/>
</dbReference>
<dbReference type="Pfam" id="PF08534">
    <property type="entry name" value="Redoxin"/>
    <property type="match status" value="1"/>
</dbReference>
<accession>A0A0A0F0L3</accession>
<dbReference type="FunFam" id="3.40.30.10:FF:000020">
    <property type="entry name" value="Peroxiredoxin"/>
    <property type="match status" value="1"/>
</dbReference>
<evidence type="ECO:0000256" key="5">
    <source>
        <dbReference type="PIRSR" id="PIRSR637944-1"/>
    </source>
</evidence>
<evidence type="ECO:0000256" key="2">
    <source>
        <dbReference type="ARBA" id="ARBA00022862"/>
    </source>
</evidence>
<evidence type="ECO:0000256" key="1">
    <source>
        <dbReference type="ARBA" id="ARBA00022559"/>
    </source>
</evidence>
<dbReference type="CDD" id="cd03013">
    <property type="entry name" value="PRX5_like"/>
    <property type="match status" value="1"/>
</dbReference>
<evidence type="ECO:0000313" key="9">
    <source>
        <dbReference type="Proteomes" id="UP000029998"/>
    </source>
</evidence>
<dbReference type="STRING" id="1385517.N800_01310"/>
<sequence length="160" mass="17565">MTIQVGDHLPEIPLQRIREGVEIVDTASLFNGRRAVLFAVPGAFTPTCSERHLPGFVENFEAFRSRGIDVYCMAVNDAFVMQAWGNSQNVPEGLTLLADGNGEFTRALGLELDATGYGMGIRSKRFALYADHGVVRQLHVEAPGEFRVSSAEYVLEHLPA</sequence>
<feature type="active site" description="Cysteine sulfenic acid (-SOH) intermediate" evidence="5">
    <location>
        <position position="48"/>
    </location>
</feature>
<dbReference type="PANTHER" id="PTHR10430">
    <property type="entry name" value="PEROXIREDOXIN"/>
    <property type="match status" value="1"/>
</dbReference>
<dbReference type="GO" id="GO:0005737">
    <property type="term" value="C:cytoplasm"/>
    <property type="evidence" value="ECO:0007669"/>
    <property type="project" value="TreeGrafter"/>
</dbReference>
<comment type="caution">
    <text evidence="8">The sequence shown here is derived from an EMBL/GenBank/DDBJ whole genome shotgun (WGS) entry which is preliminary data.</text>
</comment>
<dbReference type="Gene3D" id="3.40.30.10">
    <property type="entry name" value="Glutaredoxin"/>
    <property type="match status" value="1"/>
</dbReference>
<protein>
    <recommendedName>
        <fullName evidence="6">Glutathione-dependent peroxiredoxin</fullName>
        <ecNumber evidence="6">1.11.1.27</ecNumber>
    </recommendedName>
</protein>
<dbReference type="GO" id="GO:0008379">
    <property type="term" value="F:thioredoxin peroxidase activity"/>
    <property type="evidence" value="ECO:0007669"/>
    <property type="project" value="InterPro"/>
</dbReference>
<keyword evidence="9" id="KW-1185">Reference proteome</keyword>
<feature type="domain" description="Thioredoxin" evidence="7">
    <location>
        <begin position="3"/>
        <end position="160"/>
    </location>
</feature>
<dbReference type="InterPro" id="IPR036249">
    <property type="entry name" value="Thioredoxin-like_sf"/>
</dbReference>
<name>A0A0A0F0L3_9GAMM</name>
<dbReference type="InterPro" id="IPR037944">
    <property type="entry name" value="PRX5-like"/>
</dbReference>
<dbReference type="RefSeq" id="WP_036136101.1">
    <property type="nucleotide sequence ID" value="NZ_AVPU01000008.1"/>
</dbReference>
<keyword evidence="3 6" id="KW-0560">Oxidoreductase</keyword>